<evidence type="ECO:0000256" key="5">
    <source>
        <dbReference type="ARBA" id="ARBA00023136"/>
    </source>
</evidence>
<keyword evidence="4 6" id="KW-1133">Transmembrane helix</keyword>
<evidence type="ECO:0000259" key="7">
    <source>
        <dbReference type="Pfam" id="PF01292"/>
    </source>
</evidence>
<protein>
    <submittedName>
        <fullName evidence="8">Cytochrome b/b6 domain-containing protein</fullName>
    </submittedName>
</protein>
<keyword evidence="3 6" id="KW-0812">Transmembrane</keyword>
<evidence type="ECO:0000256" key="3">
    <source>
        <dbReference type="ARBA" id="ARBA00022692"/>
    </source>
</evidence>
<dbReference type="SUPFAM" id="SSF81342">
    <property type="entry name" value="Transmembrane di-heme cytochromes"/>
    <property type="match status" value="1"/>
</dbReference>
<keyword evidence="9" id="KW-1185">Reference proteome</keyword>
<dbReference type="Pfam" id="PF01292">
    <property type="entry name" value="Ni_hydr_CYTB"/>
    <property type="match status" value="1"/>
</dbReference>
<dbReference type="RefSeq" id="WP_341410580.1">
    <property type="nucleotide sequence ID" value="NZ_JBBUTH010000006.1"/>
</dbReference>
<evidence type="ECO:0000256" key="4">
    <source>
        <dbReference type="ARBA" id="ARBA00022989"/>
    </source>
</evidence>
<keyword evidence="2" id="KW-1003">Cell membrane</keyword>
<sequence>MWDAPVRVTHWLMVASFAAAWLTAESERWRLLHVSAGYTLAGLVAFRIVWGLVGTRHARFASFVRGPAAVLAYLRGLLGGHGTHTPGHNPAGALAILALLGGSALLTASGWALYNELGGHALEELHEALANGLLALVGVHVAAVVVSSRLHRENLVRAMVDGRQSGAAGDAIRRPWRGVAAVVLAAVLGFWAWQWHSAPAADITAAHSQGDDD</sequence>
<reference evidence="8 9" key="1">
    <citation type="submission" date="2024-04" db="EMBL/GenBank/DDBJ databases">
        <title>Novel species of the genus Ideonella isolated from streams.</title>
        <authorList>
            <person name="Lu H."/>
        </authorList>
    </citation>
    <scope>NUCLEOTIDE SEQUENCE [LARGE SCALE GENOMIC DNA]</scope>
    <source>
        <strain evidence="8 9">DXS22W</strain>
    </source>
</reference>
<dbReference type="PANTHER" id="PTHR30485:SF2">
    <property type="entry name" value="BLL0597 PROTEIN"/>
    <property type="match status" value="1"/>
</dbReference>
<dbReference type="InterPro" id="IPR016174">
    <property type="entry name" value="Di-haem_cyt_TM"/>
</dbReference>
<feature type="transmembrane region" description="Helical" evidence="6">
    <location>
        <begin position="31"/>
        <end position="53"/>
    </location>
</feature>
<feature type="transmembrane region" description="Helical" evidence="6">
    <location>
        <begin position="128"/>
        <end position="147"/>
    </location>
</feature>
<dbReference type="PANTHER" id="PTHR30485">
    <property type="entry name" value="NI/FE-HYDROGENASE 1 B-TYPE CYTOCHROME SUBUNIT"/>
    <property type="match status" value="1"/>
</dbReference>
<comment type="caution">
    <text evidence="8">The sequence shown here is derived from an EMBL/GenBank/DDBJ whole genome shotgun (WGS) entry which is preliminary data.</text>
</comment>
<dbReference type="InterPro" id="IPR051542">
    <property type="entry name" value="Hydrogenase_cytochrome"/>
</dbReference>
<dbReference type="EMBL" id="JBBUTH010000006">
    <property type="protein sequence ID" value="MEK8050886.1"/>
    <property type="molecule type" value="Genomic_DNA"/>
</dbReference>
<evidence type="ECO:0000256" key="1">
    <source>
        <dbReference type="ARBA" id="ARBA00004651"/>
    </source>
</evidence>
<evidence type="ECO:0000256" key="2">
    <source>
        <dbReference type="ARBA" id="ARBA00022475"/>
    </source>
</evidence>
<dbReference type="Gene3D" id="1.20.950.20">
    <property type="entry name" value="Transmembrane di-heme cytochromes, Chain C"/>
    <property type="match status" value="1"/>
</dbReference>
<feature type="domain" description="Cytochrome b561 bacterial/Ni-hydrogenase" evidence="7">
    <location>
        <begin position="2"/>
        <end position="162"/>
    </location>
</feature>
<evidence type="ECO:0000256" key="6">
    <source>
        <dbReference type="SAM" id="Phobius"/>
    </source>
</evidence>
<comment type="subcellular location">
    <subcellularLocation>
        <location evidence="1">Cell membrane</location>
        <topology evidence="1">Multi-pass membrane protein</topology>
    </subcellularLocation>
</comment>
<feature type="transmembrane region" description="Helical" evidence="6">
    <location>
        <begin position="176"/>
        <end position="193"/>
    </location>
</feature>
<dbReference type="InterPro" id="IPR011577">
    <property type="entry name" value="Cyt_b561_bac/Ni-Hgenase"/>
</dbReference>
<accession>A0ABU9CGM4</accession>
<gene>
    <name evidence="8" type="ORF">AACH10_11620</name>
</gene>
<evidence type="ECO:0000313" key="8">
    <source>
        <dbReference type="EMBL" id="MEK8050886.1"/>
    </source>
</evidence>
<feature type="transmembrane region" description="Helical" evidence="6">
    <location>
        <begin position="6"/>
        <end position="24"/>
    </location>
</feature>
<feature type="transmembrane region" description="Helical" evidence="6">
    <location>
        <begin position="90"/>
        <end position="113"/>
    </location>
</feature>
<keyword evidence="5 6" id="KW-0472">Membrane</keyword>
<proteinExistence type="predicted"/>
<dbReference type="Proteomes" id="UP001365405">
    <property type="component" value="Unassembled WGS sequence"/>
</dbReference>
<organism evidence="8 9">
    <name type="scientific">Pseudaquabacterium inlustre</name>
    <dbReference type="NCBI Taxonomy" id="2984192"/>
    <lineage>
        <taxon>Bacteria</taxon>
        <taxon>Pseudomonadati</taxon>
        <taxon>Pseudomonadota</taxon>
        <taxon>Betaproteobacteria</taxon>
        <taxon>Burkholderiales</taxon>
        <taxon>Sphaerotilaceae</taxon>
        <taxon>Pseudaquabacterium</taxon>
    </lineage>
</organism>
<evidence type="ECO:0000313" key="9">
    <source>
        <dbReference type="Proteomes" id="UP001365405"/>
    </source>
</evidence>
<name>A0ABU9CGM4_9BURK</name>